<organism evidence="2">
    <name type="scientific">marine sediment metagenome</name>
    <dbReference type="NCBI Taxonomy" id="412755"/>
    <lineage>
        <taxon>unclassified sequences</taxon>
        <taxon>metagenomes</taxon>
        <taxon>ecological metagenomes</taxon>
    </lineage>
</organism>
<proteinExistence type="predicted"/>
<name>X1D4P9_9ZZZZ</name>
<dbReference type="AlphaFoldDB" id="X1D4P9"/>
<sequence length="74" mass="8696">MDEPTKIKSVSTGVNYVWLEEANEFTYEDYKMFSLQVRRATPESEPNHIYLTLNPIDSENWVAKKLCRNIIKAE</sequence>
<reference evidence="2" key="1">
    <citation type="journal article" date="2014" name="Front. Microbiol.">
        <title>High frequency of phylogenetically diverse reductive dehalogenase-homologous genes in deep subseafloor sedimentary metagenomes.</title>
        <authorList>
            <person name="Kawai M."/>
            <person name="Futagami T."/>
            <person name="Toyoda A."/>
            <person name="Takaki Y."/>
            <person name="Nishi S."/>
            <person name="Hori S."/>
            <person name="Arai W."/>
            <person name="Tsubouchi T."/>
            <person name="Morono Y."/>
            <person name="Uchiyama I."/>
            <person name="Ito T."/>
            <person name="Fujiyama A."/>
            <person name="Inagaki F."/>
            <person name="Takami H."/>
        </authorList>
    </citation>
    <scope>NUCLEOTIDE SEQUENCE</scope>
    <source>
        <strain evidence="2">Expedition CK06-06</strain>
    </source>
</reference>
<dbReference type="InterPro" id="IPR052380">
    <property type="entry name" value="Viral_DNA_packaging_terminase"/>
</dbReference>
<dbReference type="Pfam" id="PF04466">
    <property type="entry name" value="Terminase_3"/>
    <property type="match status" value="1"/>
</dbReference>
<accession>X1D4P9</accession>
<gene>
    <name evidence="2" type="ORF">S01H4_50388</name>
</gene>
<dbReference type="InterPro" id="IPR027417">
    <property type="entry name" value="P-loop_NTPase"/>
</dbReference>
<dbReference type="PANTHER" id="PTHR39184:SF1">
    <property type="entry name" value="PBSX PHAGE TERMINASE LARGE SUBUNIT"/>
    <property type="match status" value="1"/>
</dbReference>
<comment type="caution">
    <text evidence="2">The sequence shown here is derived from an EMBL/GenBank/DDBJ whole genome shotgun (WGS) entry which is preliminary data.</text>
</comment>
<protein>
    <recommendedName>
        <fullName evidence="1">Phage terminase large subunit N-terminal domain-containing protein</fullName>
    </recommendedName>
</protein>
<dbReference type="InterPro" id="IPR035412">
    <property type="entry name" value="Terminase_L_N"/>
</dbReference>
<evidence type="ECO:0000259" key="1">
    <source>
        <dbReference type="Pfam" id="PF04466"/>
    </source>
</evidence>
<evidence type="ECO:0000313" key="2">
    <source>
        <dbReference type="EMBL" id="GAG91436.1"/>
    </source>
</evidence>
<feature type="domain" description="Phage terminase large subunit N-terminal" evidence="1">
    <location>
        <begin position="1"/>
        <end position="69"/>
    </location>
</feature>
<dbReference type="EMBL" id="BART01028603">
    <property type="protein sequence ID" value="GAG91436.1"/>
    <property type="molecule type" value="Genomic_DNA"/>
</dbReference>
<dbReference type="PANTHER" id="PTHR39184">
    <property type="match status" value="1"/>
</dbReference>
<dbReference type="Gene3D" id="3.40.50.300">
    <property type="entry name" value="P-loop containing nucleotide triphosphate hydrolases"/>
    <property type="match status" value="1"/>
</dbReference>